<dbReference type="GO" id="GO:0016020">
    <property type="term" value="C:membrane"/>
    <property type="evidence" value="ECO:0007669"/>
    <property type="project" value="UniProtKB-SubCell"/>
</dbReference>
<evidence type="ECO:0000256" key="8">
    <source>
        <dbReference type="ARBA" id="ARBA00023014"/>
    </source>
</evidence>
<keyword evidence="5" id="KW-1133">Transmembrane helix</keyword>
<keyword evidence="12" id="KW-1185">Reference proteome</keyword>
<keyword evidence="2" id="KW-0812">Transmembrane</keyword>
<organism evidence="11 12">
    <name type="scientific">Paralysiella testudinis</name>
    <dbReference type="NCBI Taxonomy" id="2809020"/>
    <lineage>
        <taxon>Bacteria</taxon>
        <taxon>Pseudomonadati</taxon>
        <taxon>Pseudomonadota</taxon>
        <taxon>Betaproteobacteria</taxon>
        <taxon>Neisseriales</taxon>
        <taxon>Neisseriaceae</taxon>
        <taxon>Paralysiella</taxon>
    </lineage>
</organism>
<dbReference type="AlphaFoldDB" id="A0A892ZLZ4"/>
<evidence type="ECO:0000313" key="11">
    <source>
        <dbReference type="EMBL" id="QRQ82706.1"/>
    </source>
</evidence>
<evidence type="ECO:0000256" key="5">
    <source>
        <dbReference type="ARBA" id="ARBA00022989"/>
    </source>
</evidence>
<keyword evidence="3" id="KW-0001">2Fe-2S</keyword>
<evidence type="ECO:0000256" key="6">
    <source>
        <dbReference type="ARBA" id="ARBA00023002"/>
    </source>
</evidence>
<dbReference type="EMBL" id="CP069798">
    <property type="protein sequence ID" value="QRQ82706.1"/>
    <property type="molecule type" value="Genomic_DNA"/>
</dbReference>
<dbReference type="PANTHER" id="PTHR21266">
    <property type="entry name" value="IRON-SULFUR DOMAIN CONTAINING PROTEIN"/>
    <property type="match status" value="1"/>
</dbReference>
<dbReference type="GO" id="GO:0005737">
    <property type="term" value="C:cytoplasm"/>
    <property type="evidence" value="ECO:0007669"/>
    <property type="project" value="TreeGrafter"/>
</dbReference>
<reference evidence="11" key="1">
    <citation type="submission" date="2021-02" db="EMBL/GenBank/DDBJ databases">
        <title>Neisseriaceae sp. 26B isolated from the cloaca of a Common Toad-headed Turtle (Mesoclemmys nasuta).</title>
        <authorList>
            <person name="Spergser J."/>
            <person name="Busse H.-J."/>
        </authorList>
    </citation>
    <scope>NUCLEOTIDE SEQUENCE</scope>
    <source>
        <strain evidence="11">26B</strain>
    </source>
</reference>
<accession>A0A892ZLZ4</accession>
<keyword evidence="4" id="KW-0479">Metal-binding</keyword>
<name>A0A892ZLZ4_9NEIS</name>
<feature type="domain" description="Rieske" evidence="10">
    <location>
        <begin position="16"/>
        <end position="118"/>
    </location>
</feature>
<dbReference type="GO" id="GO:0016491">
    <property type="term" value="F:oxidoreductase activity"/>
    <property type="evidence" value="ECO:0007669"/>
    <property type="project" value="UniProtKB-KW"/>
</dbReference>
<evidence type="ECO:0000256" key="3">
    <source>
        <dbReference type="ARBA" id="ARBA00022714"/>
    </source>
</evidence>
<dbReference type="GO" id="GO:0051537">
    <property type="term" value="F:2 iron, 2 sulfur cluster binding"/>
    <property type="evidence" value="ECO:0007669"/>
    <property type="project" value="UniProtKB-KW"/>
</dbReference>
<dbReference type="Proteomes" id="UP000653156">
    <property type="component" value="Chromosome"/>
</dbReference>
<dbReference type="KEGG" id="ptes:JQU52_04785"/>
<gene>
    <name evidence="11" type="ORF">JQU52_04785</name>
</gene>
<dbReference type="InterPro" id="IPR050584">
    <property type="entry name" value="Cholesterol_7-desaturase"/>
</dbReference>
<dbReference type="GO" id="GO:0046872">
    <property type="term" value="F:metal ion binding"/>
    <property type="evidence" value="ECO:0007669"/>
    <property type="project" value="UniProtKB-KW"/>
</dbReference>
<comment type="subcellular location">
    <subcellularLocation>
        <location evidence="1">Membrane</location>
    </subcellularLocation>
</comment>
<keyword evidence="8" id="KW-0411">Iron-sulfur</keyword>
<evidence type="ECO:0000256" key="7">
    <source>
        <dbReference type="ARBA" id="ARBA00023004"/>
    </source>
</evidence>
<evidence type="ECO:0000256" key="2">
    <source>
        <dbReference type="ARBA" id="ARBA00022692"/>
    </source>
</evidence>
<dbReference type="PROSITE" id="PS51296">
    <property type="entry name" value="RIESKE"/>
    <property type="match status" value="1"/>
</dbReference>
<dbReference type="SUPFAM" id="SSF50022">
    <property type="entry name" value="ISP domain"/>
    <property type="match status" value="1"/>
</dbReference>
<keyword evidence="6" id="KW-0560">Oxidoreductase</keyword>
<evidence type="ECO:0000256" key="9">
    <source>
        <dbReference type="ARBA" id="ARBA00023136"/>
    </source>
</evidence>
<keyword evidence="7" id="KW-0408">Iron</keyword>
<dbReference type="Pfam" id="PF00355">
    <property type="entry name" value="Rieske"/>
    <property type="match status" value="1"/>
</dbReference>
<proteinExistence type="predicted"/>
<dbReference type="InterPro" id="IPR036922">
    <property type="entry name" value="Rieske_2Fe-2S_sf"/>
</dbReference>
<evidence type="ECO:0000259" key="10">
    <source>
        <dbReference type="PROSITE" id="PS51296"/>
    </source>
</evidence>
<sequence>MTQDPADNWKHWPQGWYAVARADALRPGQIHSGHLAGQPWVLYRGHSGTLHATDAFCPHMGAHLHNAQVCGEALVCGLHACHLLPQTAAPTLPEHIKAGCRLAVRAWPSAEHFGLIWLHPPAAAIPPLPFSGSDGGHHWLAAGPQAVAADWRAMICNGFDLEHMQAVHQRQVEGEPLFERLPENGLRMTYRTRVLPRGGLSSWLMQRLSGGVIHLVHTCVGSSIMVQSRVGRFRTSAVFALLPQDAPGTRPEQRHSVALAAIGIPHGARWPTLQLRLARALYLAFLRKDFRVVEGMRLQLNHTADVGVQAVTAYQHTLADMEHHP</sequence>
<dbReference type="RefSeq" id="WP_230339994.1">
    <property type="nucleotide sequence ID" value="NZ_CP069798.1"/>
</dbReference>
<evidence type="ECO:0000256" key="1">
    <source>
        <dbReference type="ARBA" id="ARBA00004370"/>
    </source>
</evidence>
<protein>
    <submittedName>
        <fullName evidence="11">Rieske 2Fe-2S domain-containing protein</fullName>
    </submittedName>
</protein>
<dbReference type="InterPro" id="IPR017941">
    <property type="entry name" value="Rieske_2Fe-2S"/>
</dbReference>
<dbReference type="PANTHER" id="PTHR21266:SF32">
    <property type="entry name" value="CHOLESTEROL 7-DESATURASE NVD"/>
    <property type="match status" value="1"/>
</dbReference>
<evidence type="ECO:0000313" key="12">
    <source>
        <dbReference type="Proteomes" id="UP000653156"/>
    </source>
</evidence>
<keyword evidence="9" id="KW-0472">Membrane</keyword>
<evidence type="ECO:0000256" key="4">
    <source>
        <dbReference type="ARBA" id="ARBA00022723"/>
    </source>
</evidence>
<dbReference type="Gene3D" id="2.102.10.10">
    <property type="entry name" value="Rieske [2Fe-2S] iron-sulphur domain"/>
    <property type="match status" value="1"/>
</dbReference>